<dbReference type="InterPro" id="IPR045584">
    <property type="entry name" value="Pilin-like"/>
</dbReference>
<reference evidence="3 4" key="1">
    <citation type="submission" date="2018-01" db="EMBL/GenBank/DDBJ databases">
        <title>G. obscuriglobus.</title>
        <authorList>
            <person name="Franke J."/>
            <person name="Blomberg W."/>
            <person name="Selmecki A."/>
        </authorList>
    </citation>
    <scope>NUCLEOTIDE SEQUENCE [LARGE SCALE GENOMIC DNA]</scope>
    <source>
        <strain evidence="3 4">DSM 5831</strain>
    </source>
</reference>
<keyword evidence="4" id="KW-1185">Reference proteome</keyword>
<keyword evidence="1" id="KW-0812">Transmembrane</keyword>
<dbReference type="PANTHER" id="PTHR30093:SF2">
    <property type="entry name" value="TYPE II SECRETION SYSTEM PROTEIN H"/>
    <property type="match status" value="1"/>
</dbReference>
<evidence type="ECO:0000256" key="1">
    <source>
        <dbReference type="SAM" id="Phobius"/>
    </source>
</evidence>
<dbReference type="SUPFAM" id="SSF54523">
    <property type="entry name" value="Pili subunits"/>
    <property type="match status" value="1"/>
</dbReference>
<dbReference type="InterPro" id="IPR027558">
    <property type="entry name" value="Pre_pil_HX9DG_C"/>
</dbReference>
<dbReference type="Pfam" id="PF07596">
    <property type="entry name" value="SBP_bac_10"/>
    <property type="match status" value="1"/>
</dbReference>
<keyword evidence="1" id="KW-0472">Membrane</keyword>
<feature type="transmembrane region" description="Helical" evidence="1">
    <location>
        <begin position="12"/>
        <end position="34"/>
    </location>
</feature>
<dbReference type="NCBIfam" id="TIGR02532">
    <property type="entry name" value="IV_pilin_GFxxxE"/>
    <property type="match status" value="1"/>
</dbReference>
<dbReference type="PROSITE" id="PS00409">
    <property type="entry name" value="PROKAR_NTER_METHYL"/>
    <property type="match status" value="1"/>
</dbReference>
<dbReference type="InterPro" id="IPR011453">
    <property type="entry name" value="DUF1559"/>
</dbReference>
<dbReference type="OrthoDB" id="255848at2"/>
<proteinExistence type="predicted"/>
<dbReference type="NCBIfam" id="TIGR04294">
    <property type="entry name" value="pre_pil_HX9DG"/>
    <property type="match status" value="1"/>
</dbReference>
<name>A0A2Z3GWA0_9BACT</name>
<sequence>MTSLSRSRRGFTLIELLVVIAIIAILIGLLLPAVQKVREAAARMKCQNNLKQIGLACHGYHDVQSALPHGSILDLTQASPTITHRQHSNWAIAILPYVEQGALGQLIAAVQRDNGAGMPRDDYNDANAAQAFVQQYLPLYVCPSDPNANKVLEPESKAGNDPAGRKFMTGSYRGVAGVGDPAANYYWDCPNPGLPASNLKGPLHVQSRALGLKGETITGITDGTSNTLMVGEYTTRTRERRATFWARAYTSYSMGSAVPGQPRCLIDDYERCLAIGGTGGENPCKRAFGSPHTGVINFLQCDGSVRGVNTSVDTNTVFPGLCTIAGGEIVQLN</sequence>
<dbReference type="AlphaFoldDB" id="A0A2Z3GWA0"/>
<dbReference type="Pfam" id="PF07963">
    <property type="entry name" value="N_methyl"/>
    <property type="match status" value="1"/>
</dbReference>
<dbReference type="Proteomes" id="UP000245802">
    <property type="component" value="Chromosome"/>
</dbReference>
<evidence type="ECO:0000313" key="3">
    <source>
        <dbReference type="EMBL" id="AWM36871.1"/>
    </source>
</evidence>
<dbReference type="EMBL" id="CP025958">
    <property type="protein sequence ID" value="AWM36871.1"/>
    <property type="molecule type" value="Genomic_DNA"/>
</dbReference>
<dbReference type="KEGG" id="gog:C1280_07455"/>
<feature type="domain" description="DUF1559" evidence="2">
    <location>
        <begin position="35"/>
        <end position="314"/>
    </location>
</feature>
<evidence type="ECO:0000313" key="4">
    <source>
        <dbReference type="Proteomes" id="UP000245802"/>
    </source>
</evidence>
<keyword evidence="1" id="KW-1133">Transmembrane helix</keyword>
<gene>
    <name evidence="3" type="ORF">C1280_07455</name>
</gene>
<dbReference type="PANTHER" id="PTHR30093">
    <property type="entry name" value="GENERAL SECRETION PATHWAY PROTEIN G"/>
    <property type="match status" value="1"/>
</dbReference>
<organism evidence="3 4">
    <name type="scientific">Gemmata obscuriglobus</name>
    <dbReference type="NCBI Taxonomy" id="114"/>
    <lineage>
        <taxon>Bacteria</taxon>
        <taxon>Pseudomonadati</taxon>
        <taxon>Planctomycetota</taxon>
        <taxon>Planctomycetia</taxon>
        <taxon>Gemmatales</taxon>
        <taxon>Gemmataceae</taxon>
        <taxon>Gemmata</taxon>
    </lineage>
</organism>
<dbReference type="RefSeq" id="WP_010050747.1">
    <property type="nucleotide sequence ID" value="NZ_CP025958.1"/>
</dbReference>
<accession>A0A2Z3GWA0</accession>
<dbReference type="InterPro" id="IPR012902">
    <property type="entry name" value="N_methyl_site"/>
</dbReference>
<evidence type="ECO:0000259" key="2">
    <source>
        <dbReference type="Pfam" id="PF07596"/>
    </source>
</evidence>
<protein>
    <submittedName>
        <fullName evidence="3">Prepilin-type cleavage/methylation domain-containing protein</fullName>
    </submittedName>
</protein>
<dbReference type="Gene3D" id="3.30.700.10">
    <property type="entry name" value="Glycoprotein, Type 4 Pilin"/>
    <property type="match status" value="1"/>
</dbReference>